<dbReference type="InterPro" id="IPR007527">
    <property type="entry name" value="Znf_SWIM"/>
</dbReference>
<protein>
    <submittedName>
        <fullName evidence="9">Uncharacterized protein LOC109480950</fullName>
    </submittedName>
</protein>
<dbReference type="PROSITE" id="PS50016">
    <property type="entry name" value="ZF_PHD_2"/>
    <property type="match status" value="1"/>
</dbReference>
<dbReference type="InterPro" id="IPR019787">
    <property type="entry name" value="Znf_PHD-finger"/>
</dbReference>
<keyword evidence="3" id="KW-0862">Zinc</keyword>
<keyword evidence="1" id="KW-0479">Metal-binding</keyword>
<dbReference type="OrthoDB" id="10035901at2759"/>
<accession>A0A6P4ZCB0</accession>
<dbReference type="CDD" id="cd22343">
    <property type="entry name" value="PDDEXK_lambda_exonuclease-like"/>
    <property type="match status" value="1"/>
</dbReference>
<dbReference type="InterPro" id="IPR019080">
    <property type="entry name" value="YqaJ_viral_recombinase"/>
</dbReference>
<keyword evidence="8" id="KW-1185">Reference proteome</keyword>
<dbReference type="KEGG" id="bbel:109480950"/>
<feature type="compositionally biased region" description="Polar residues" evidence="5">
    <location>
        <begin position="622"/>
        <end position="631"/>
    </location>
</feature>
<dbReference type="InterPro" id="IPR011604">
    <property type="entry name" value="PDDEXK-like_dom_sf"/>
</dbReference>
<dbReference type="SUPFAM" id="SSF57903">
    <property type="entry name" value="FYVE/PHD zinc finger"/>
    <property type="match status" value="1"/>
</dbReference>
<dbReference type="Gene3D" id="3.30.40.10">
    <property type="entry name" value="Zinc/RING finger domain, C3HC4 (zinc finger)"/>
    <property type="match status" value="1"/>
</dbReference>
<name>A0A6P4ZCB0_BRABE</name>
<gene>
    <name evidence="9" type="primary">LOC109480950</name>
</gene>
<dbReference type="PROSITE" id="PS50966">
    <property type="entry name" value="ZF_SWIM"/>
    <property type="match status" value="1"/>
</dbReference>
<dbReference type="AlphaFoldDB" id="A0A6P4ZCB0"/>
<proteinExistence type="predicted"/>
<dbReference type="InterPro" id="IPR011011">
    <property type="entry name" value="Znf_FYVE_PHD"/>
</dbReference>
<dbReference type="PANTHER" id="PTHR47526">
    <property type="entry name" value="ATP-DEPENDENT DNA HELICASE"/>
    <property type="match status" value="1"/>
</dbReference>
<organism evidence="8 9">
    <name type="scientific">Branchiostoma belcheri</name>
    <name type="common">Amphioxus</name>
    <dbReference type="NCBI Taxonomy" id="7741"/>
    <lineage>
        <taxon>Eukaryota</taxon>
        <taxon>Metazoa</taxon>
        <taxon>Chordata</taxon>
        <taxon>Cephalochordata</taxon>
        <taxon>Leptocardii</taxon>
        <taxon>Amphioxiformes</taxon>
        <taxon>Branchiostomatidae</taxon>
        <taxon>Branchiostoma</taxon>
    </lineage>
</organism>
<dbReference type="PROSITE" id="PS01359">
    <property type="entry name" value="ZF_PHD_1"/>
    <property type="match status" value="1"/>
</dbReference>
<dbReference type="SUPFAM" id="SSF52980">
    <property type="entry name" value="Restriction endonuclease-like"/>
    <property type="match status" value="1"/>
</dbReference>
<dbReference type="GO" id="GO:0008270">
    <property type="term" value="F:zinc ion binding"/>
    <property type="evidence" value="ECO:0007669"/>
    <property type="project" value="UniProtKB-KW"/>
</dbReference>
<evidence type="ECO:0000256" key="5">
    <source>
        <dbReference type="SAM" id="MobiDB-lite"/>
    </source>
</evidence>
<keyword evidence="2 4" id="KW-0863">Zinc-finger</keyword>
<evidence type="ECO:0000256" key="3">
    <source>
        <dbReference type="ARBA" id="ARBA00022833"/>
    </source>
</evidence>
<evidence type="ECO:0000259" key="7">
    <source>
        <dbReference type="PROSITE" id="PS50966"/>
    </source>
</evidence>
<evidence type="ECO:0000313" key="8">
    <source>
        <dbReference type="Proteomes" id="UP000515135"/>
    </source>
</evidence>
<dbReference type="GeneID" id="109480950"/>
<feature type="domain" description="SWIM-type" evidence="7">
    <location>
        <begin position="183"/>
        <end position="220"/>
    </location>
</feature>
<evidence type="ECO:0000256" key="1">
    <source>
        <dbReference type="ARBA" id="ARBA00022723"/>
    </source>
</evidence>
<feature type="domain" description="PHD-type" evidence="6">
    <location>
        <begin position="665"/>
        <end position="720"/>
    </location>
</feature>
<dbReference type="Proteomes" id="UP000515135">
    <property type="component" value="Unplaced"/>
</dbReference>
<dbReference type="InterPro" id="IPR001965">
    <property type="entry name" value="Znf_PHD"/>
</dbReference>
<evidence type="ECO:0000259" key="6">
    <source>
        <dbReference type="PROSITE" id="PS50016"/>
    </source>
</evidence>
<reference evidence="9" key="1">
    <citation type="submission" date="2025-08" db="UniProtKB">
        <authorList>
            <consortium name="RefSeq"/>
        </authorList>
    </citation>
    <scope>IDENTIFICATION</scope>
    <source>
        <tissue evidence="9">Gonad</tissue>
    </source>
</reference>
<dbReference type="Pfam" id="PF00628">
    <property type="entry name" value="PHD"/>
    <property type="match status" value="1"/>
</dbReference>
<evidence type="ECO:0000256" key="2">
    <source>
        <dbReference type="ARBA" id="ARBA00022771"/>
    </source>
</evidence>
<dbReference type="Pfam" id="PF09588">
    <property type="entry name" value="YqaJ"/>
    <property type="match status" value="1"/>
</dbReference>
<dbReference type="GO" id="GO:0006281">
    <property type="term" value="P:DNA repair"/>
    <property type="evidence" value="ECO:0007669"/>
    <property type="project" value="UniProtKB-ARBA"/>
</dbReference>
<feature type="region of interest" description="Disordered" evidence="5">
    <location>
        <begin position="584"/>
        <end position="652"/>
    </location>
</feature>
<dbReference type="SMART" id="SM00249">
    <property type="entry name" value="PHD"/>
    <property type="match status" value="1"/>
</dbReference>
<evidence type="ECO:0000256" key="4">
    <source>
        <dbReference type="PROSITE-ProRule" id="PRU00325"/>
    </source>
</evidence>
<dbReference type="InterPro" id="IPR011335">
    <property type="entry name" value="Restrct_endonuc-II-like"/>
</dbReference>
<dbReference type="Gene3D" id="3.90.320.10">
    <property type="match status" value="1"/>
</dbReference>
<dbReference type="PANTHER" id="PTHR47526:SF3">
    <property type="entry name" value="PHD-TYPE DOMAIN-CONTAINING PROTEIN"/>
    <property type="match status" value="1"/>
</dbReference>
<sequence>MAGIKAAPGSYGGETSLEQFKLWPKTLLQRYVRDRGLPVTGSVHDLRALAYSATIMCLPLVPTPQEEEQTRCEDYRSLLTVDGRQLPDPFVDLKSGWKKEEDGMQHWPPTMYGDMAEYLVANGEVQLQKRLMGDYKDGKAFSYFDSGFINEVLYHPINENSNVCFVKTTSGRSQRKNDEAHQVWVALQKSTGKIRTAYCTCFAGLGSTCNHIAGVLFKMDDAWSTGITNKACTSKPAEWTQPRKQANTNAKKIKDMEWRSSKWSKGKNKKPINTTARKLFTPVKDGSSPSLEELMADLYVSSKDACVFKYGMPTASAAYPTEDDINVEEDVELETQENVPQPLPELIAQSPLPTFSSEQIQALNEATMQQSSNPTWKQQRVGRITASVARSVMVMAEKLKSDSTISRSVLDGIMGRKSVPSNVPAIKYGNRMEPTAREAYVTAMRGRGHKGLTVKEAGLFVMKEHIYIGASPDGLVECSCQFCEPQNGLLEIKCPLSIANEDPKVNPPNYLVNKDGVLLLSHSHGYYSQVQLQMLVTDRAWCDFFVYTNKGHHCERIPADKHHQEKLRKAATVVFEQLVLPELKNPTEDITDPSGDERADTQSPGVDTEAPGEDDSMESACVVSNSASTDTAHPAEDSPHAPPPAKKRRVMSTQQKKALQVPGPIYLCGTCQSQCLDNVEHEADSSVGCDKCNRWFHWGCVGFDSDNMSDDWYCDECLTDL</sequence>
<evidence type="ECO:0000313" key="9">
    <source>
        <dbReference type="RefSeq" id="XP_019638965.1"/>
    </source>
</evidence>
<dbReference type="InterPro" id="IPR013083">
    <property type="entry name" value="Znf_RING/FYVE/PHD"/>
</dbReference>
<dbReference type="RefSeq" id="XP_019638965.1">
    <property type="nucleotide sequence ID" value="XM_019783406.1"/>
</dbReference>
<dbReference type="InterPro" id="IPR019786">
    <property type="entry name" value="Zinc_finger_PHD-type_CS"/>
</dbReference>